<sequence>MAKNADFSTLGLLLTLAVIILYYMFLKPVLTLEAIASEENYTKFNTKRYRMMGILFGILVLIHMILNTWSFQANCGGTIMDNIGKVFSSTFVPWLLIFGGLLLTLIIFPGFKGAFSNVIGYYAVSRGSTSILVELLGNRDAEIPMEEGDAPNADGSTDGPAQNKTSMRLASDAILKLVGNTSILINQITPENFIQMWGMLTPLMKKKYQVAGSADKLKSDLLENVVLRDNIGEFCWYIYTVVLLMVVVSTMMMQQECVTTVASAKERAAAYDKNQDDKNKEKGKQDGITYTG</sequence>
<evidence type="ECO:0000313" key="3">
    <source>
        <dbReference type="EMBL" id="QHT38707.1"/>
    </source>
</evidence>
<keyword evidence="2" id="KW-0472">Membrane</keyword>
<dbReference type="EMBL" id="MN738833">
    <property type="protein sequence ID" value="QHT38707.1"/>
    <property type="molecule type" value="Genomic_DNA"/>
</dbReference>
<keyword evidence="2" id="KW-1133">Transmembrane helix</keyword>
<feature type="transmembrane region" description="Helical" evidence="2">
    <location>
        <begin position="12"/>
        <end position="30"/>
    </location>
</feature>
<feature type="compositionally biased region" description="Basic and acidic residues" evidence="1">
    <location>
        <begin position="269"/>
        <end position="285"/>
    </location>
</feature>
<protein>
    <submittedName>
        <fullName evidence="3">Uncharacterized protein</fullName>
    </submittedName>
</protein>
<accession>A0A6C0FA20</accession>
<feature type="transmembrane region" description="Helical" evidence="2">
    <location>
        <begin position="91"/>
        <end position="111"/>
    </location>
</feature>
<dbReference type="AlphaFoldDB" id="A0A6C0FA20"/>
<proteinExistence type="predicted"/>
<reference evidence="3" key="1">
    <citation type="journal article" date="2020" name="Nature">
        <title>Giant virus diversity and host interactions through global metagenomics.</title>
        <authorList>
            <person name="Schulz F."/>
            <person name="Roux S."/>
            <person name="Paez-Espino D."/>
            <person name="Jungbluth S."/>
            <person name="Walsh D.A."/>
            <person name="Denef V.J."/>
            <person name="McMahon K.D."/>
            <person name="Konstantinidis K.T."/>
            <person name="Eloe-Fadrosh E.A."/>
            <person name="Kyrpides N.C."/>
            <person name="Woyke T."/>
        </authorList>
    </citation>
    <scope>NUCLEOTIDE SEQUENCE</scope>
    <source>
        <strain evidence="3">GVMAG-S-ERX556106-38</strain>
    </source>
</reference>
<organism evidence="3">
    <name type="scientific">viral metagenome</name>
    <dbReference type="NCBI Taxonomy" id="1070528"/>
    <lineage>
        <taxon>unclassified sequences</taxon>
        <taxon>metagenomes</taxon>
        <taxon>organismal metagenomes</taxon>
    </lineage>
</organism>
<feature type="region of interest" description="Disordered" evidence="1">
    <location>
        <begin position="269"/>
        <end position="292"/>
    </location>
</feature>
<name>A0A6C0FA20_9ZZZZ</name>
<feature type="transmembrane region" description="Helical" evidence="2">
    <location>
        <begin position="234"/>
        <end position="253"/>
    </location>
</feature>
<evidence type="ECO:0000256" key="2">
    <source>
        <dbReference type="SAM" id="Phobius"/>
    </source>
</evidence>
<feature type="transmembrane region" description="Helical" evidence="2">
    <location>
        <begin position="51"/>
        <end position="71"/>
    </location>
</feature>
<evidence type="ECO:0000256" key="1">
    <source>
        <dbReference type="SAM" id="MobiDB-lite"/>
    </source>
</evidence>
<keyword evidence="2" id="KW-0812">Transmembrane</keyword>